<dbReference type="InterPro" id="IPR017946">
    <property type="entry name" value="PLC-like_Pdiesterase_TIM-brl"/>
</dbReference>
<dbReference type="AlphaFoldDB" id="A0A9E7NC47"/>
<dbReference type="PROSITE" id="PS51704">
    <property type="entry name" value="GP_PDE"/>
    <property type="match status" value="1"/>
</dbReference>
<dbReference type="SUPFAM" id="SSF51695">
    <property type="entry name" value="PLC-like phosphodiesterases"/>
    <property type="match status" value="1"/>
</dbReference>
<dbReference type="Pfam" id="PF03009">
    <property type="entry name" value="GDPD"/>
    <property type="match status" value="1"/>
</dbReference>
<keyword evidence="3" id="KW-1185">Reference proteome</keyword>
<dbReference type="PANTHER" id="PTHR46211">
    <property type="entry name" value="GLYCEROPHOSPHORYL DIESTER PHOSPHODIESTERASE"/>
    <property type="match status" value="1"/>
</dbReference>
<organism evidence="2 3">
    <name type="scientific">Natronosalvus rutilus</name>
    <dbReference type="NCBI Taxonomy" id="2953753"/>
    <lineage>
        <taxon>Archaea</taxon>
        <taxon>Methanobacteriati</taxon>
        <taxon>Methanobacteriota</taxon>
        <taxon>Stenosarchaea group</taxon>
        <taxon>Halobacteria</taxon>
        <taxon>Halobacteriales</taxon>
        <taxon>Natrialbaceae</taxon>
        <taxon>Natronosalvus</taxon>
    </lineage>
</organism>
<protein>
    <submittedName>
        <fullName evidence="2">Glycerophosphodiester phosphodiesterase</fullName>
    </submittedName>
</protein>
<dbReference type="RefSeq" id="WP_254159359.1">
    <property type="nucleotide sequence ID" value="NZ_CP100355.1"/>
</dbReference>
<evidence type="ECO:0000313" key="3">
    <source>
        <dbReference type="Proteomes" id="UP001056855"/>
    </source>
</evidence>
<gene>
    <name evidence="2" type="ORF">NGM29_05090</name>
</gene>
<dbReference type="PANTHER" id="PTHR46211:SF14">
    <property type="entry name" value="GLYCEROPHOSPHODIESTER PHOSPHODIESTERASE"/>
    <property type="match status" value="1"/>
</dbReference>
<evidence type="ECO:0000313" key="2">
    <source>
        <dbReference type="EMBL" id="UTF54651.1"/>
    </source>
</evidence>
<name>A0A9E7NC47_9EURY</name>
<dbReference type="Proteomes" id="UP001056855">
    <property type="component" value="Chromosome"/>
</dbReference>
<dbReference type="GO" id="GO:0008081">
    <property type="term" value="F:phosphoric diester hydrolase activity"/>
    <property type="evidence" value="ECO:0007669"/>
    <property type="project" value="InterPro"/>
</dbReference>
<evidence type="ECO:0000259" key="1">
    <source>
        <dbReference type="PROSITE" id="PS51704"/>
    </source>
</evidence>
<dbReference type="KEGG" id="sawl:NGM29_05090"/>
<proteinExistence type="predicted"/>
<dbReference type="EMBL" id="CP100355">
    <property type="protein sequence ID" value="UTF54651.1"/>
    <property type="molecule type" value="Genomic_DNA"/>
</dbReference>
<dbReference type="Gene3D" id="3.20.20.190">
    <property type="entry name" value="Phosphatidylinositol (PI) phosphodiesterase"/>
    <property type="match status" value="1"/>
</dbReference>
<sequence length="272" mass="29136">MPEPAVIAHRGFAGIAPENTIEAARIASEHPSTGMIEIDVQPAACGTPVVIHDDRLEGTRDGRPLTDSEGLVWEQTLEALSNARVLETDETVPTLEAFLEAVGPGVGVNVELKNPGNPSIRPAESLSPSARAERRAIWEPFVERVVEVCDGFDGEVLFSSFCAGALAATRNVAPEYSIGTLVADDLETGLEVAREYDSEAIHPPRNAIAGTALSTEPYAGVSEPPTVDLLEVARDEGRTINVWTVDTWIQFDQLRSVGVDGIIVDYPGLNSR</sequence>
<dbReference type="InterPro" id="IPR030395">
    <property type="entry name" value="GP_PDE_dom"/>
</dbReference>
<dbReference type="GO" id="GO:0006629">
    <property type="term" value="P:lipid metabolic process"/>
    <property type="evidence" value="ECO:0007669"/>
    <property type="project" value="InterPro"/>
</dbReference>
<accession>A0A9E7NC47</accession>
<reference evidence="2" key="1">
    <citation type="submission" date="2022-06" db="EMBL/GenBank/DDBJ databases">
        <title>Diverse halophilic archaea isolated from saline environments.</title>
        <authorList>
            <person name="Cui H.-L."/>
        </authorList>
    </citation>
    <scope>NUCLEOTIDE SEQUENCE</scope>
    <source>
        <strain evidence="2">WLHS1</strain>
    </source>
</reference>
<dbReference type="GeneID" id="73289398"/>
<feature type="domain" description="GP-PDE" evidence="1">
    <location>
        <begin position="4"/>
        <end position="272"/>
    </location>
</feature>